<feature type="domain" description="Bacterial Ig-like" evidence="5">
    <location>
        <begin position="853"/>
        <end position="939"/>
    </location>
</feature>
<protein>
    <submittedName>
        <fullName evidence="6">Ig-like domain repeat protein</fullName>
    </submittedName>
</protein>
<organism evidence="6 7">
    <name type="scientific">Tahibacter soli</name>
    <dbReference type="NCBI Taxonomy" id="2983605"/>
    <lineage>
        <taxon>Bacteria</taxon>
        <taxon>Pseudomonadati</taxon>
        <taxon>Pseudomonadota</taxon>
        <taxon>Gammaproteobacteria</taxon>
        <taxon>Lysobacterales</taxon>
        <taxon>Rhodanobacteraceae</taxon>
        <taxon>Tahibacter</taxon>
    </lineage>
</organism>
<sequence>MKLLRVVEWAGAAAVGALAWLSPAAAQSPPPLPNPDLGLVVAGTVSAVARQADGGLVIGGNFTLVDGQPRGNIARIRPDGTLDPNWHPQVANTINALAVNPASGAVYIGGFLTAVDGVPRSRLARLDGATGALDAGWDPAPNSTVNALAVDPVSGAVFAGGAFASFGTPAVARVGIAKIDGATGALDATWTPAASNFSSVNAIVLSSTGAVYAGGTFTAFTGAGAPASTPRNYLAKLDATSGALDADWNPTASASVSALALDAATGDVYAGGNFTTIGVPAVARQRLAKIAGGGIGAIDATFSAAAASSVYALALDPAANKLYVGGAFTTLTGSGDPAATPRLRLGKLDAITGALDAAWNPAASGNVNALVSVGANTIVAGGNFGTIGTTTRLSLAALATADGALAASVDVGTRGTVATIARQSNGGFIVGGNFLKAGNAPRTHLLRLNPDGTLDPNFKPLLSGNVSNVAIGAGDAVYPTGFFTTIDGVARGNIARLDAAGTVDPNWSTTLSGPAATMAENGGWLYIGGTFTTIGGANHARLARLDAATAARDAAWMPSPTGPVNAIAIDAANGMLFAGGGFQAVGGQNRAYLAKLDLATGTATAWNPIVNSSVTSIALSNGALYAGGAFVTATVGGTAGVARSKLIKIDAATGDVDAAWNPGSSTNVVALAADGNALYVSAGSGTVGGQTRAYLSKIDANGSANALWNPSPNAQVNAFAFGAGGAVFVGGQFTAVGGAPRLVLAALPNGVPSTTTIDTVLPATTVVGESYDVAVSVSVPGATASGNVAVDDGNGATCTATLTNGAGSCTLVSTAAGTRTITASHTSPDYLPSSATATHVVERASTTTAFGAATPTTAVYGDAVAAGFALSVNAPGAGTPGGDVGVTVDGAAGCTAPVAAGACTLAASSLTAGTHALVAAYAGDANFTASASASQMLTIAKAPTTTTLVGATPATTGQPVTVGYAVAGAGAVTGDVSVIASSGETCTATVASGQCAITFATAGARTLTATYTGDANHDGSTSAALPVAVGDAEVWVEGQKLTPSDGTNGGYFGTSAAVRGDVALVGSPNMRINGVDQRGAVYVFKRINGTWTQAQKLLSSDGTAQQHFGSAIAIEGDTALIGAEGSTVSNAAGAGAVYVFTEADGTWTQTQKLVASDPYPGANFGRISMSGDRAAIGAGGAPYLGHNYQGAVYVFTRTNGTWAQTQKLVAADGATLDYFGANVAIDGGTIAVASNGADIAGVANRGAVYVYTESTPGQWSLAQKLTASDGVADSRLGSAVALSGANLLVGTSSTRVAGLAAAGAAYMFTSTDGVWSETQKLVSPNLGAYYNFGYRAMLRGDTGFIGEPYATVGGAAQRGAVHAIRKQGAQWSITSTITASDGVFNNWFGWAIGWDGSTAVIGAMGVNYMPNAYQGAVYFFRPDSLFDDGFE</sequence>
<dbReference type="PANTHER" id="PTHR36220">
    <property type="entry name" value="UNNAMED PRODUCT"/>
    <property type="match status" value="1"/>
</dbReference>
<dbReference type="Proteomes" id="UP001139971">
    <property type="component" value="Unassembled WGS sequence"/>
</dbReference>
<comment type="caution">
    <text evidence="6">The sequence shown here is derived from an EMBL/GenBank/DDBJ whole genome shotgun (WGS) entry which is preliminary data.</text>
</comment>
<evidence type="ECO:0000256" key="1">
    <source>
        <dbReference type="ARBA" id="ARBA00022729"/>
    </source>
</evidence>
<keyword evidence="7" id="KW-1185">Reference proteome</keyword>
<dbReference type="InterPro" id="IPR032109">
    <property type="entry name" value="Big_3_5"/>
</dbReference>
<proteinExistence type="predicted"/>
<evidence type="ECO:0000256" key="4">
    <source>
        <dbReference type="SAM" id="SignalP"/>
    </source>
</evidence>
<dbReference type="Gene3D" id="2.130.10.130">
    <property type="entry name" value="Integrin alpha, N-terminal"/>
    <property type="match status" value="2"/>
</dbReference>
<feature type="chain" id="PRO_5040786101" evidence="4">
    <location>
        <begin position="27"/>
        <end position="1431"/>
    </location>
</feature>
<dbReference type="RefSeq" id="WP_263540746.1">
    <property type="nucleotide sequence ID" value="NZ_JAOVZO020000019.1"/>
</dbReference>
<dbReference type="EMBL" id="JAOVZO020000019">
    <property type="protein sequence ID" value="MDC8015019.1"/>
    <property type="molecule type" value="Genomic_DNA"/>
</dbReference>
<dbReference type="InterPro" id="IPR028994">
    <property type="entry name" value="Integrin_alpha_N"/>
</dbReference>
<dbReference type="InterPro" id="IPR013783">
    <property type="entry name" value="Ig-like_fold"/>
</dbReference>
<dbReference type="Gene3D" id="2.60.40.10">
    <property type="entry name" value="Immunoglobulins"/>
    <property type="match status" value="2"/>
</dbReference>
<evidence type="ECO:0000313" key="6">
    <source>
        <dbReference type="EMBL" id="MDC8015019.1"/>
    </source>
</evidence>
<evidence type="ECO:0000259" key="5">
    <source>
        <dbReference type="Pfam" id="PF16640"/>
    </source>
</evidence>
<keyword evidence="1 4" id="KW-0732">Signal</keyword>
<keyword evidence="3" id="KW-0325">Glycoprotein</keyword>
<keyword evidence="2" id="KW-0677">Repeat</keyword>
<dbReference type="Gene3D" id="2.80.10.50">
    <property type="match status" value="5"/>
</dbReference>
<reference evidence="6" key="1">
    <citation type="submission" date="2023-02" db="EMBL/GenBank/DDBJ databases">
        <title>Tahibacter soli sp. nov. isolated from soil.</title>
        <authorList>
            <person name="Baek J.H."/>
            <person name="Lee J.K."/>
            <person name="Choi D.G."/>
            <person name="Jeon C.O."/>
        </authorList>
    </citation>
    <scope>NUCLEOTIDE SEQUENCE</scope>
    <source>
        <strain evidence="6">BL</strain>
    </source>
</reference>
<dbReference type="SMART" id="SM00191">
    <property type="entry name" value="Int_alpha"/>
    <property type="match status" value="4"/>
</dbReference>
<dbReference type="SUPFAM" id="SSF50965">
    <property type="entry name" value="Galactose oxidase, central domain"/>
    <property type="match status" value="1"/>
</dbReference>
<dbReference type="SUPFAM" id="SSF69322">
    <property type="entry name" value="Tricorn protease domain 2"/>
    <property type="match status" value="1"/>
</dbReference>
<feature type="domain" description="Bacterial Ig-like" evidence="5">
    <location>
        <begin position="951"/>
        <end position="1029"/>
    </location>
</feature>
<dbReference type="PANTHER" id="PTHR36220:SF1">
    <property type="entry name" value="GAMMA TUBULIN COMPLEX COMPONENT C-TERMINAL DOMAIN-CONTAINING PROTEIN"/>
    <property type="match status" value="1"/>
</dbReference>
<dbReference type="InterPro" id="IPR013431">
    <property type="entry name" value="Delta_60_rpt"/>
</dbReference>
<evidence type="ECO:0000256" key="2">
    <source>
        <dbReference type="ARBA" id="ARBA00022737"/>
    </source>
</evidence>
<accession>A0A9X3YNJ3</accession>
<dbReference type="InterPro" id="IPR011043">
    <property type="entry name" value="Gal_Oxase/kelch_b-propeller"/>
</dbReference>
<name>A0A9X3YNJ3_9GAMM</name>
<dbReference type="Pfam" id="PF14312">
    <property type="entry name" value="FG-GAP_2"/>
    <property type="match status" value="6"/>
</dbReference>
<dbReference type="InterPro" id="IPR013519">
    <property type="entry name" value="Int_alpha_beta-p"/>
</dbReference>
<gene>
    <name evidence="6" type="ORF">OD750_020945</name>
</gene>
<dbReference type="SUPFAM" id="SSF101898">
    <property type="entry name" value="NHL repeat"/>
    <property type="match status" value="1"/>
</dbReference>
<dbReference type="InterPro" id="IPR013517">
    <property type="entry name" value="FG-GAP"/>
</dbReference>
<evidence type="ECO:0000256" key="3">
    <source>
        <dbReference type="ARBA" id="ARBA00023180"/>
    </source>
</evidence>
<dbReference type="Pfam" id="PF17164">
    <property type="entry name" value="DUF5122"/>
    <property type="match status" value="4"/>
</dbReference>
<feature type="signal peptide" evidence="4">
    <location>
        <begin position="1"/>
        <end position="26"/>
    </location>
</feature>
<evidence type="ECO:0000313" key="7">
    <source>
        <dbReference type="Proteomes" id="UP001139971"/>
    </source>
</evidence>
<dbReference type="Pfam" id="PF16640">
    <property type="entry name" value="Big_3_5"/>
    <property type="match status" value="2"/>
</dbReference>